<evidence type="ECO:0000313" key="15">
    <source>
        <dbReference type="Proteomes" id="UP000006352"/>
    </source>
</evidence>
<evidence type="ECO:0000256" key="4">
    <source>
        <dbReference type="ARBA" id="ARBA00012462"/>
    </source>
</evidence>
<evidence type="ECO:0000256" key="3">
    <source>
        <dbReference type="ARBA" id="ARBA00004239"/>
    </source>
</evidence>
<feature type="binding site" evidence="11">
    <location>
        <position position="555"/>
    </location>
    <ligand>
        <name>Ca(2+)</name>
        <dbReference type="ChEBI" id="CHEBI:29108"/>
    </ligand>
</feature>
<dbReference type="RefSeq" id="XP_012178966.1">
    <property type="nucleotide sequence ID" value="XM_012323576.1"/>
</dbReference>
<evidence type="ECO:0000256" key="8">
    <source>
        <dbReference type="ARBA" id="ARBA00022825"/>
    </source>
</evidence>
<evidence type="ECO:0000256" key="5">
    <source>
        <dbReference type="ARBA" id="ARBA00022670"/>
    </source>
</evidence>
<protein>
    <recommendedName>
        <fullName evidence="4">tripeptidyl-peptidase II</fullName>
        <ecNumber evidence="4">3.4.14.10</ecNumber>
    </recommendedName>
</protein>
<dbReference type="InterPro" id="IPR050819">
    <property type="entry name" value="Tripeptidyl-peptidase_I"/>
</dbReference>
<dbReference type="GO" id="GO:0008240">
    <property type="term" value="F:tripeptidyl-peptidase activity"/>
    <property type="evidence" value="ECO:0007669"/>
    <property type="project" value="UniProtKB-EC"/>
</dbReference>
<dbReference type="Pfam" id="PF09286">
    <property type="entry name" value="Pro-kuma_activ"/>
    <property type="match status" value="1"/>
</dbReference>
<evidence type="ECO:0000256" key="12">
    <source>
        <dbReference type="SAM" id="SignalP"/>
    </source>
</evidence>
<keyword evidence="9 11" id="KW-0106">Calcium</keyword>
<feature type="binding site" evidence="11">
    <location>
        <position position="534"/>
    </location>
    <ligand>
        <name>Ca(2+)</name>
        <dbReference type="ChEBI" id="CHEBI:29108"/>
    </ligand>
</feature>
<evidence type="ECO:0000256" key="7">
    <source>
        <dbReference type="ARBA" id="ARBA00022801"/>
    </source>
</evidence>
<keyword evidence="15" id="KW-1185">Reference proteome</keyword>
<comment type="catalytic activity">
    <reaction evidence="1">
        <text>Release of an N-terminal tripeptide from a polypeptide.</text>
        <dbReference type="EC" id="3.4.14.10"/>
    </reaction>
</comment>
<comment type="subcellular location">
    <subcellularLocation>
        <location evidence="3">Secreted</location>
        <location evidence="3">Extracellular space</location>
    </subcellularLocation>
</comment>
<accession>J4G149</accession>
<dbReference type="Proteomes" id="UP000006352">
    <property type="component" value="Unassembled WGS sequence"/>
</dbReference>
<dbReference type="AlphaFoldDB" id="J4G149"/>
<evidence type="ECO:0000259" key="13">
    <source>
        <dbReference type="PROSITE" id="PS51695"/>
    </source>
</evidence>
<dbReference type="CDD" id="cd11377">
    <property type="entry name" value="Pro-peptidase_S53"/>
    <property type="match status" value="1"/>
</dbReference>
<keyword evidence="5 11" id="KW-0645">Protease</keyword>
<keyword evidence="8 11" id="KW-0720">Serine protease</keyword>
<dbReference type="Gene3D" id="3.40.50.200">
    <property type="entry name" value="Peptidase S8/S53 domain"/>
    <property type="match status" value="1"/>
</dbReference>
<feature type="binding site" evidence="11">
    <location>
        <position position="557"/>
    </location>
    <ligand>
        <name>Ca(2+)</name>
        <dbReference type="ChEBI" id="CHEBI:29108"/>
    </ligand>
</feature>
<keyword evidence="6 11" id="KW-0479">Metal-binding</keyword>
<comment type="cofactor">
    <cofactor evidence="11">
        <name>Ca(2+)</name>
        <dbReference type="ChEBI" id="CHEBI:29108"/>
    </cofactor>
    <text evidence="11">Binds 1 Ca(2+) ion per subunit.</text>
</comment>
<dbReference type="InterPro" id="IPR030400">
    <property type="entry name" value="Sedolisin_dom"/>
</dbReference>
<feature type="active site" description="Charge relay system" evidence="11">
    <location>
        <position position="492"/>
    </location>
</feature>
<feature type="binding site" evidence="11">
    <location>
        <position position="535"/>
    </location>
    <ligand>
        <name>Ca(2+)</name>
        <dbReference type="ChEBI" id="CHEBI:29108"/>
    </ligand>
</feature>
<dbReference type="SUPFAM" id="SSF54897">
    <property type="entry name" value="Protease propeptides/inhibitors"/>
    <property type="match status" value="1"/>
</dbReference>
<dbReference type="PANTHER" id="PTHR14218:SF15">
    <property type="entry name" value="TRIPEPTIDYL-PEPTIDASE 1"/>
    <property type="match status" value="1"/>
</dbReference>
<dbReference type="HOGENOM" id="CLU_013783_3_1_1"/>
<sequence>MVLACYLTLTALSALVLGKPLARSLQVHEFQETVPTGYKLVGPASSDKVLSLRIGLVQNNVNGLVDALYNISAPTSVDYGKYLSQAEVNAYMAPTSETVSAVNSWLSENGLNATAISSAGDWLAINVPVSMANDLLGANFSVYLQTRTGEQIVRTLSYSIPTDLNGHIDFVHPTITFAGGSRSSPVVQYIGSADAIRNASPSANVTAACYLENTPVSDPWVFPTCIQALYGIPATPATVTSNYLGVVEYEGNWANRDDLKAFLGEFRPDMNSSTTYAFQSIDNGTDSQNITEAGAEADLDIEYTVGLATGVPVTLISTGGEFPGALLDAAATLLNESSPPQVLSSSWGYNEDQVSKKFAYALCNAYAGLGARGVSIIYSSGDGGVSGNHYPEETCTSFVPQFPSGCPFVTSVGATTGLPTESAASFTSGGFSNYWSRPAYQDTAVTEYLSILGSNNTGLYNASGRGFPDISAYGVNFETIGMGDLLLASGTSCAAPTFASIVALLNDRLLAAGKPVLGFLNPLLYSKGVSGFTDILTGNNLACANYTTGFYATQGWDPLTGLGTPIFPNLQEILGL</sequence>
<dbReference type="InterPro" id="IPR036852">
    <property type="entry name" value="Peptidase_S8/S53_dom_sf"/>
</dbReference>
<dbReference type="GeneID" id="24094594"/>
<comment type="function">
    <text evidence="2">Secreted tripeptidyl-peptidase which degrades proteins at acidic pHs and is involved in virulence.</text>
</comment>
<dbReference type="Pfam" id="PF00082">
    <property type="entry name" value="Peptidase_S8"/>
    <property type="match status" value="1"/>
</dbReference>
<evidence type="ECO:0000256" key="2">
    <source>
        <dbReference type="ARBA" id="ARBA00002451"/>
    </source>
</evidence>
<dbReference type="EMBL" id="HE796946">
    <property type="protein sequence ID" value="CCL99683.1"/>
    <property type="molecule type" value="Genomic_DNA"/>
</dbReference>
<evidence type="ECO:0000256" key="10">
    <source>
        <dbReference type="ARBA" id="ARBA00023145"/>
    </source>
</evidence>
<proteinExistence type="predicted"/>
<keyword evidence="7 11" id="KW-0378">Hydrolase</keyword>
<evidence type="ECO:0000256" key="1">
    <source>
        <dbReference type="ARBA" id="ARBA00001910"/>
    </source>
</evidence>
<evidence type="ECO:0000256" key="6">
    <source>
        <dbReference type="ARBA" id="ARBA00022723"/>
    </source>
</evidence>
<dbReference type="EC" id="3.4.14.10" evidence="4"/>
<feature type="active site" description="Charge relay system" evidence="11">
    <location>
        <position position="296"/>
    </location>
</feature>
<feature type="signal peptide" evidence="12">
    <location>
        <begin position="1"/>
        <end position="18"/>
    </location>
</feature>
<gene>
    <name evidence="14" type="ORF">FIBRA_01704</name>
</gene>
<dbReference type="InParanoid" id="J4G149"/>
<feature type="domain" description="Peptidase S53" evidence="13">
    <location>
        <begin position="220"/>
        <end position="576"/>
    </location>
</feature>
<dbReference type="PANTHER" id="PTHR14218">
    <property type="entry name" value="PROTEASE S8 TRIPEPTIDYL PEPTIDASE I CLN2"/>
    <property type="match status" value="1"/>
</dbReference>
<dbReference type="PROSITE" id="PS51695">
    <property type="entry name" value="SEDOLISIN"/>
    <property type="match status" value="1"/>
</dbReference>
<feature type="chain" id="PRO_5003778886" description="tripeptidyl-peptidase II" evidence="12">
    <location>
        <begin position="19"/>
        <end position="576"/>
    </location>
</feature>
<dbReference type="STRING" id="599839.J4G149"/>
<keyword evidence="12" id="KW-0732">Signal</keyword>
<dbReference type="InterPro" id="IPR000209">
    <property type="entry name" value="Peptidase_S8/S53_dom"/>
</dbReference>
<keyword evidence="10" id="KW-0865">Zymogen</keyword>
<dbReference type="CDD" id="cd04056">
    <property type="entry name" value="Peptidases_S53"/>
    <property type="match status" value="1"/>
</dbReference>
<evidence type="ECO:0000256" key="9">
    <source>
        <dbReference type="ARBA" id="ARBA00022837"/>
    </source>
</evidence>
<dbReference type="OrthoDB" id="409122at2759"/>
<dbReference type="SUPFAM" id="SSF52743">
    <property type="entry name" value="Subtilisin-like"/>
    <property type="match status" value="1"/>
</dbReference>
<name>J4G149_9APHY</name>
<organism evidence="14 15">
    <name type="scientific">Fibroporia radiculosa</name>
    <dbReference type="NCBI Taxonomy" id="599839"/>
    <lineage>
        <taxon>Eukaryota</taxon>
        <taxon>Fungi</taxon>
        <taxon>Dikarya</taxon>
        <taxon>Basidiomycota</taxon>
        <taxon>Agaricomycotina</taxon>
        <taxon>Agaricomycetes</taxon>
        <taxon>Polyporales</taxon>
        <taxon>Fibroporiaceae</taxon>
        <taxon>Fibroporia</taxon>
    </lineage>
</organism>
<feature type="active site" description="Charge relay system" evidence="11">
    <location>
        <position position="300"/>
    </location>
</feature>
<dbReference type="GO" id="GO:0046872">
    <property type="term" value="F:metal ion binding"/>
    <property type="evidence" value="ECO:0007669"/>
    <property type="project" value="UniProtKB-UniRule"/>
</dbReference>
<dbReference type="SMART" id="SM00944">
    <property type="entry name" value="Pro-kuma_activ"/>
    <property type="match status" value="1"/>
</dbReference>
<reference evidence="14 15" key="1">
    <citation type="journal article" date="2012" name="Appl. Environ. Microbiol.">
        <title>Short-read sequencing for genomic analysis of the brown rot fungus Fibroporia radiculosa.</title>
        <authorList>
            <person name="Tang J.D."/>
            <person name="Perkins A.D."/>
            <person name="Sonstegard T.S."/>
            <person name="Schroeder S.G."/>
            <person name="Burgess S.C."/>
            <person name="Diehl S.V."/>
        </authorList>
    </citation>
    <scope>NUCLEOTIDE SEQUENCE [LARGE SCALE GENOMIC DNA]</scope>
    <source>
        <strain evidence="14 15">TFFH 294</strain>
    </source>
</reference>
<dbReference type="GO" id="GO:0005576">
    <property type="term" value="C:extracellular region"/>
    <property type="evidence" value="ECO:0007669"/>
    <property type="project" value="UniProtKB-SubCell"/>
</dbReference>
<dbReference type="GO" id="GO:0006508">
    <property type="term" value="P:proteolysis"/>
    <property type="evidence" value="ECO:0007669"/>
    <property type="project" value="UniProtKB-KW"/>
</dbReference>
<dbReference type="GO" id="GO:0004252">
    <property type="term" value="F:serine-type endopeptidase activity"/>
    <property type="evidence" value="ECO:0007669"/>
    <property type="project" value="UniProtKB-UniRule"/>
</dbReference>
<evidence type="ECO:0000256" key="11">
    <source>
        <dbReference type="PROSITE-ProRule" id="PRU01032"/>
    </source>
</evidence>
<evidence type="ECO:0000313" key="14">
    <source>
        <dbReference type="EMBL" id="CCL99683.1"/>
    </source>
</evidence>
<dbReference type="InterPro" id="IPR015366">
    <property type="entry name" value="S53_propep"/>
</dbReference>